<dbReference type="AlphaFoldDB" id="A0A3P5ZAA7"/>
<feature type="compositionally biased region" description="Polar residues" evidence="1">
    <location>
        <begin position="1"/>
        <end position="11"/>
    </location>
</feature>
<organism evidence="2">
    <name type="scientific">Brassica campestris</name>
    <name type="common">Field mustard</name>
    <dbReference type="NCBI Taxonomy" id="3711"/>
    <lineage>
        <taxon>Eukaryota</taxon>
        <taxon>Viridiplantae</taxon>
        <taxon>Streptophyta</taxon>
        <taxon>Embryophyta</taxon>
        <taxon>Tracheophyta</taxon>
        <taxon>Spermatophyta</taxon>
        <taxon>Magnoliopsida</taxon>
        <taxon>eudicotyledons</taxon>
        <taxon>Gunneridae</taxon>
        <taxon>Pentapetalae</taxon>
        <taxon>rosids</taxon>
        <taxon>malvids</taxon>
        <taxon>Brassicales</taxon>
        <taxon>Brassicaceae</taxon>
        <taxon>Brassiceae</taxon>
        <taxon>Brassica</taxon>
    </lineage>
</organism>
<sequence>MESPEAVSSGSPLLQPEPPDPDLGRDAPGGSSCSSSPPRPSTGFS</sequence>
<feature type="region of interest" description="Disordered" evidence="1">
    <location>
        <begin position="1"/>
        <end position="45"/>
    </location>
</feature>
<gene>
    <name evidence="2" type="ORF">BRAA05T19395Z</name>
</gene>
<proteinExistence type="predicted"/>
<accession>A0A3P5ZAA7</accession>
<evidence type="ECO:0000256" key="1">
    <source>
        <dbReference type="SAM" id="MobiDB-lite"/>
    </source>
</evidence>
<dbReference type="EMBL" id="LR031570">
    <property type="protein sequence ID" value="VDC69681.1"/>
    <property type="molecule type" value="Genomic_DNA"/>
</dbReference>
<reference evidence="2" key="1">
    <citation type="submission" date="2018-11" db="EMBL/GenBank/DDBJ databases">
        <authorList>
            <consortium name="Genoscope - CEA"/>
            <person name="William W."/>
        </authorList>
    </citation>
    <scope>NUCLEOTIDE SEQUENCE</scope>
</reference>
<evidence type="ECO:0000313" key="2">
    <source>
        <dbReference type="EMBL" id="VDC69681.1"/>
    </source>
</evidence>
<protein>
    <submittedName>
        <fullName evidence="2">Uncharacterized protein</fullName>
    </submittedName>
</protein>
<name>A0A3P5ZAA7_BRACM</name>